<comment type="caution">
    <text evidence="1">The sequence shown here is derived from an EMBL/GenBank/DDBJ whole genome shotgun (WGS) entry which is preliminary data.</text>
</comment>
<accession>A0ABN3WRT2</accession>
<evidence type="ECO:0000313" key="2">
    <source>
        <dbReference type="Proteomes" id="UP001501102"/>
    </source>
</evidence>
<dbReference type="Proteomes" id="UP001501102">
    <property type="component" value="Unassembled WGS sequence"/>
</dbReference>
<protein>
    <submittedName>
        <fullName evidence="1">Uncharacterized protein</fullName>
    </submittedName>
</protein>
<sequence>MPPYLTREEIDRRLAAAGWQPGREKGDEAAAVMQQAVSSLAEIGCSVSPFPAAVDFVKEFVGLKVPFPGDATGGEYVTFTVRYFEESFAESISELADWVEQPLFPVAYVNHDRALALVDPQDRYFLTHWSGDYYLGKGPVRSPRLPDDRPSLRS</sequence>
<dbReference type="InterPro" id="IPR025850">
    <property type="entry name" value="SUKH-3"/>
</dbReference>
<dbReference type="RefSeq" id="WP_344962694.1">
    <property type="nucleotide sequence ID" value="NZ_BAAAXZ010000083.1"/>
</dbReference>
<reference evidence="1 2" key="1">
    <citation type="journal article" date="2019" name="Int. J. Syst. Evol. Microbiol.">
        <title>The Global Catalogue of Microorganisms (GCM) 10K type strain sequencing project: providing services to taxonomists for standard genome sequencing and annotation.</title>
        <authorList>
            <consortium name="The Broad Institute Genomics Platform"/>
            <consortium name="The Broad Institute Genome Sequencing Center for Infectious Disease"/>
            <person name="Wu L."/>
            <person name="Ma J."/>
        </authorList>
    </citation>
    <scope>NUCLEOTIDE SEQUENCE [LARGE SCALE GENOMIC DNA]</scope>
    <source>
        <strain evidence="1 2">JCM 4087</strain>
    </source>
</reference>
<evidence type="ECO:0000313" key="1">
    <source>
        <dbReference type="EMBL" id="GAA2925676.1"/>
    </source>
</evidence>
<name>A0ABN3WRT2_STRTU</name>
<proteinExistence type="predicted"/>
<dbReference type="EMBL" id="BAAAXZ010000083">
    <property type="protein sequence ID" value="GAA2925676.1"/>
    <property type="molecule type" value="Genomic_DNA"/>
</dbReference>
<gene>
    <name evidence="1" type="ORF">GCM10020221_22020</name>
</gene>
<dbReference type="Pfam" id="PF14433">
    <property type="entry name" value="SUKH-3"/>
    <property type="match status" value="1"/>
</dbReference>
<organism evidence="1 2">
    <name type="scientific">Streptomyces thioluteus</name>
    <dbReference type="NCBI Taxonomy" id="66431"/>
    <lineage>
        <taxon>Bacteria</taxon>
        <taxon>Bacillati</taxon>
        <taxon>Actinomycetota</taxon>
        <taxon>Actinomycetes</taxon>
        <taxon>Kitasatosporales</taxon>
        <taxon>Streptomycetaceae</taxon>
        <taxon>Streptomyces</taxon>
    </lineage>
</organism>
<keyword evidence="2" id="KW-1185">Reference proteome</keyword>